<dbReference type="SUPFAM" id="SSF56801">
    <property type="entry name" value="Acetyl-CoA synthetase-like"/>
    <property type="match status" value="1"/>
</dbReference>
<gene>
    <name evidence="2" type="ORF">I8J34_18780</name>
</gene>
<dbReference type="Gene3D" id="3.30.300.30">
    <property type="match status" value="1"/>
</dbReference>
<name>A0A944HCZ9_DENI1</name>
<dbReference type="InterPro" id="IPR045851">
    <property type="entry name" value="AMP-bd_C_sf"/>
</dbReference>
<dbReference type="EMBL" id="JAEKFT010000026">
    <property type="protein sequence ID" value="MBT0963232.1"/>
    <property type="molecule type" value="Genomic_DNA"/>
</dbReference>
<evidence type="ECO:0000313" key="2">
    <source>
        <dbReference type="EMBL" id="MBT0963232.1"/>
    </source>
</evidence>
<evidence type="ECO:0000313" key="3">
    <source>
        <dbReference type="Proteomes" id="UP000694660"/>
    </source>
</evidence>
<dbReference type="Proteomes" id="UP000694660">
    <property type="component" value="Unassembled WGS sequence"/>
</dbReference>
<dbReference type="GO" id="GO:0016874">
    <property type="term" value="F:ligase activity"/>
    <property type="evidence" value="ECO:0007669"/>
    <property type="project" value="UniProtKB-KW"/>
</dbReference>
<organism evidence="2 3">
    <name type="scientific">Denitromonas iodatirespirans</name>
    <dbReference type="NCBI Taxonomy" id="2795389"/>
    <lineage>
        <taxon>Bacteria</taxon>
        <taxon>Pseudomonadati</taxon>
        <taxon>Pseudomonadota</taxon>
        <taxon>Betaproteobacteria</taxon>
        <taxon>Rhodocyclales</taxon>
        <taxon>Zoogloeaceae</taxon>
        <taxon>Denitromonas</taxon>
    </lineage>
</organism>
<comment type="caution">
    <text evidence="2">The sequence shown here is derived from an EMBL/GenBank/DDBJ whole genome shotgun (WGS) entry which is preliminary data.</text>
</comment>
<dbReference type="AlphaFoldDB" id="A0A944HCZ9"/>
<sequence>MHIAVDAARILQVRSPFADADAPVATGDLAEVTADGHFRLRGRADRILKLEGKRVALPAMEQQLAEHPWVTACAIVLLPGQRDHLGAVASLSAAGQQALATEGRRAMADRLRTHLLAHFERVTLPRRWRFPAALPYNERGKLPLDALLRLFDEAATP</sequence>
<dbReference type="PANTHER" id="PTHR43767:SF8">
    <property type="entry name" value="LONG-CHAIN-FATTY-ACID--COA LIGASE"/>
    <property type="match status" value="1"/>
</dbReference>
<accession>A0A944HCZ9</accession>
<evidence type="ECO:0000256" key="1">
    <source>
        <dbReference type="ARBA" id="ARBA00022598"/>
    </source>
</evidence>
<proteinExistence type="predicted"/>
<dbReference type="InterPro" id="IPR050237">
    <property type="entry name" value="ATP-dep_AMP-bd_enzyme"/>
</dbReference>
<dbReference type="PANTHER" id="PTHR43767">
    <property type="entry name" value="LONG-CHAIN-FATTY-ACID--COA LIGASE"/>
    <property type="match status" value="1"/>
</dbReference>
<reference evidence="3" key="1">
    <citation type="journal article" date="2022" name="ISME J.">
        <title>Genetic and phylogenetic analysis of dissimilatory iodate-reducing bacteria identifies potential niches across the world's oceans.</title>
        <authorList>
            <person name="Reyes-Umana V."/>
            <person name="Henning Z."/>
            <person name="Lee K."/>
            <person name="Barnum T.P."/>
            <person name="Coates J.D."/>
        </authorList>
    </citation>
    <scope>NUCLEOTIDE SEQUENCE [LARGE SCALE GENOMIC DNA]</scope>
    <source>
        <strain evidence="3">IR12</strain>
    </source>
</reference>
<protein>
    <submittedName>
        <fullName evidence="2">Acyl-CoA synthetase</fullName>
    </submittedName>
</protein>
<dbReference type="RefSeq" id="WP_214363167.1">
    <property type="nucleotide sequence ID" value="NZ_JAEKFT010000026.1"/>
</dbReference>
<keyword evidence="1" id="KW-0436">Ligase</keyword>
<keyword evidence="3" id="KW-1185">Reference proteome</keyword>